<gene>
    <name evidence="2" type="ORF">SHI21_12780</name>
</gene>
<sequence>MDYNNVKPQQSWPEAGQTSSLRDETSTIAQFNPSEFFIPGWKGEGLITASAIVIKNSLSNLSIDAQALFKKTCSTSKSMKLQTYNEFLHFAEYAKLDTSLLTQHQDFWLHVQDETSPLKKSIDDFLKVHCFRAVAIYLFRIKFIMDLAKEHRLNVTEDVLMNPLSFLGKIFVKDSSTELLCDSLQINQYSWYRPTNEYKDSLLKLKDAFEGVTLTELIKIISTPKDDKIYSIRNYSHSLSHLSFGLLVNELLIKFPTWLKPESKSQKKMFSNEKLCVLPKTINTRFAGNHVSSMALSHWLAQDTNVKISQWNNLICPEFEGLEFIDGQFLKICQELQFLSFLTRIAAEHKYEIIPFICKIMREKYKNSPDDGLAQPSFFNLGEIPSSNDTLYSRIVLNLTELPKTNPHHFLIQQIQAQKAYLKKDAIVYVFTNQKLFVPSHSDRVEQLLKDFKVEASLNMEELKGKGEIAHYAYVLTRRTAEPALNKHLFEVNRKMKETCLSFEFRGNLTRFNKFNKLVEELQTFIKNKNPITSPIFVNEIEKDIFFEFHTDAIMDGKLVSSVASKDAGHLPHPSFFKNLTKSSTSLDTFFNIELIAHDDFNAEKQSISASLLGLKSGPERQYPLLLIVNQNDPMDVKIELSPIDAYRGKLNQYGTAFYYYFGLIPKHPAINLNVFREYFSSMLGHQIIQLQLSDGPAKLKAKLRSLLVPNFFASTQFMPANLKTQFNFLDLDTNDLRNFHPDELRSKFNAVKNQVAEHSKVYPWHLLSLVSHFKLQVKTLVEELEDGKPQSYNFSNPLISNELMKLKSYAIYPKNDDVYVEYKIKNNQDLQLPLTSMKILTTDDMSVLVFKNQDKDVIHLHSTAVMIHFIKFILQTANGIKIADILLNLKVPTIKDLLETTKSFENLKTTQTALLKESEELIANILRSEVSR</sequence>
<dbReference type="Proteomes" id="UP001302274">
    <property type="component" value="Unassembled WGS sequence"/>
</dbReference>
<organism evidence="2 3">
    <name type="scientific">Bacteriovorax antarcticus</name>
    <dbReference type="NCBI Taxonomy" id="3088717"/>
    <lineage>
        <taxon>Bacteria</taxon>
        <taxon>Pseudomonadati</taxon>
        <taxon>Bdellovibrionota</taxon>
        <taxon>Bacteriovoracia</taxon>
        <taxon>Bacteriovoracales</taxon>
        <taxon>Bacteriovoracaceae</taxon>
        <taxon>Bacteriovorax</taxon>
    </lineage>
</organism>
<dbReference type="RefSeq" id="WP_323576986.1">
    <property type="nucleotide sequence ID" value="NZ_JAYGJQ010000002.1"/>
</dbReference>
<evidence type="ECO:0000313" key="3">
    <source>
        <dbReference type="Proteomes" id="UP001302274"/>
    </source>
</evidence>
<comment type="caution">
    <text evidence="2">The sequence shown here is derived from an EMBL/GenBank/DDBJ whole genome shotgun (WGS) entry which is preliminary data.</text>
</comment>
<keyword evidence="3" id="KW-1185">Reference proteome</keyword>
<accession>A0ABU5VWW5</accession>
<evidence type="ECO:0000256" key="1">
    <source>
        <dbReference type="SAM" id="MobiDB-lite"/>
    </source>
</evidence>
<feature type="region of interest" description="Disordered" evidence="1">
    <location>
        <begin position="1"/>
        <end position="20"/>
    </location>
</feature>
<name>A0ABU5VWW5_9BACT</name>
<reference evidence="2 3" key="1">
    <citation type="submission" date="2023-11" db="EMBL/GenBank/DDBJ databases">
        <title>A Novel Polar Bacteriovorax (B. antarcticus) Isolated from the Biocrust in Antarctica.</title>
        <authorList>
            <person name="Mun W."/>
            <person name="Choi S.Y."/>
            <person name="Mitchell R.J."/>
        </authorList>
    </citation>
    <scope>NUCLEOTIDE SEQUENCE [LARGE SCALE GENOMIC DNA]</scope>
    <source>
        <strain evidence="2 3">PP10</strain>
    </source>
</reference>
<dbReference type="EMBL" id="JAYGJQ010000002">
    <property type="protein sequence ID" value="MEA9357092.1"/>
    <property type="molecule type" value="Genomic_DNA"/>
</dbReference>
<protein>
    <submittedName>
        <fullName evidence="2">Uncharacterized protein</fullName>
    </submittedName>
</protein>
<proteinExistence type="predicted"/>
<evidence type="ECO:0000313" key="2">
    <source>
        <dbReference type="EMBL" id="MEA9357092.1"/>
    </source>
</evidence>